<protein>
    <submittedName>
        <fullName evidence="2">Nucleotidyltransferase-like protein</fullName>
    </submittedName>
</protein>
<dbReference type="RefSeq" id="WP_100304460.1">
    <property type="nucleotide sequence ID" value="NZ_PGET01000001.1"/>
</dbReference>
<feature type="domain" description="Polymerase nucleotidyl transferase" evidence="1">
    <location>
        <begin position="20"/>
        <end position="99"/>
    </location>
</feature>
<dbReference type="CDD" id="cd05403">
    <property type="entry name" value="NT_KNTase_like"/>
    <property type="match status" value="1"/>
</dbReference>
<evidence type="ECO:0000259" key="1">
    <source>
        <dbReference type="Pfam" id="PF01909"/>
    </source>
</evidence>
<proteinExistence type="predicted"/>
<reference evidence="2 3" key="1">
    <citation type="submission" date="2017-11" db="EMBL/GenBank/DDBJ databases">
        <title>Understudied soil microbes with underappreciated capabilities: Untangling the Clostridium saccharolyticum group.</title>
        <authorList>
            <person name="Leschine S."/>
        </authorList>
    </citation>
    <scope>NUCLEOTIDE SEQUENCE [LARGE SCALE GENOMIC DNA]</scope>
    <source>
        <strain evidence="2 3">18A</strain>
    </source>
</reference>
<evidence type="ECO:0000313" key="2">
    <source>
        <dbReference type="EMBL" id="PJJ27885.1"/>
    </source>
</evidence>
<dbReference type="Pfam" id="PF01909">
    <property type="entry name" value="NTP_transf_2"/>
    <property type="match status" value="1"/>
</dbReference>
<dbReference type="OrthoDB" id="5176171at2"/>
<dbReference type="InterPro" id="IPR002934">
    <property type="entry name" value="Polymerase_NTP_transf_dom"/>
</dbReference>
<keyword evidence="2" id="KW-0808">Transferase</keyword>
<accession>A0A2M8Z348</accession>
<sequence length="277" mass="30538">MNEMKTVLDKVVTSLTAVLGIEAIVLGGSRARGTHTPESDVDIGIYYDNATLDLVSLNKAAQLLDDNHREKLVVSPGEWGKWVNGGGWLTIDGYHVDFILRDVQRVESVISECQEGGISAHYQTGHPHAYINVMYMGELAICKVLWDKQGIISELKSVAEQYPPKLKQAIIGFFGFESEFSLMIAESNAGKNDIYYVTAHIVRAISALNQVLFAVNEQYCINEKKAVGMIDSFNSHPLGYKDKVNSIFLAAATDSTDACAQLRCLINEIKGVLSNYE</sequence>
<dbReference type="Proteomes" id="UP000231092">
    <property type="component" value="Unassembled WGS sequence"/>
</dbReference>
<dbReference type="GO" id="GO:0016779">
    <property type="term" value="F:nucleotidyltransferase activity"/>
    <property type="evidence" value="ECO:0007669"/>
    <property type="project" value="InterPro"/>
</dbReference>
<dbReference type="InterPro" id="IPR043519">
    <property type="entry name" value="NT_sf"/>
</dbReference>
<dbReference type="Gene3D" id="3.30.460.10">
    <property type="entry name" value="Beta Polymerase, domain 2"/>
    <property type="match status" value="1"/>
</dbReference>
<evidence type="ECO:0000313" key="3">
    <source>
        <dbReference type="Proteomes" id="UP000231092"/>
    </source>
</evidence>
<comment type="caution">
    <text evidence="2">The sequence shown here is derived from an EMBL/GenBank/DDBJ whole genome shotgun (WGS) entry which is preliminary data.</text>
</comment>
<gene>
    <name evidence="2" type="ORF">H171_1366</name>
</gene>
<organism evidence="2 3">
    <name type="scientific">[Clostridium] celerecrescens 18A</name>
    <dbReference type="NCBI Taxonomy" id="1286362"/>
    <lineage>
        <taxon>Bacteria</taxon>
        <taxon>Bacillati</taxon>
        <taxon>Bacillota</taxon>
        <taxon>Clostridia</taxon>
        <taxon>Lachnospirales</taxon>
        <taxon>Lachnospiraceae</taxon>
        <taxon>Lacrimispora</taxon>
    </lineage>
</organism>
<dbReference type="AlphaFoldDB" id="A0A2M8Z348"/>
<dbReference type="EMBL" id="PGET01000001">
    <property type="protein sequence ID" value="PJJ27885.1"/>
    <property type="molecule type" value="Genomic_DNA"/>
</dbReference>
<name>A0A2M8Z348_9FIRM</name>
<dbReference type="SUPFAM" id="SSF81301">
    <property type="entry name" value="Nucleotidyltransferase"/>
    <property type="match status" value="1"/>
</dbReference>